<dbReference type="Pfam" id="PF01807">
    <property type="entry name" value="Zn_ribbon_DnaG"/>
    <property type="match status" value="1"/>
</dbReference>
<feature type="zinc finger region" description="CHC2-type" evidence="12 14">
    <location>
        <begin position="40"/>
        <end position="64"/>
    </location>
</feature>
<dbReference type="SUPFAM" id="SSF117023">
    <property type="entry name" value="DNA primase DnaG, C-terminal domain"/>
    <property type="match status" value="1"/>
</dbReference>
<dbReference type="Proteomes" id="UP000054618">
    <property type="component" value="Unassembled WGS sequence"/>
</dbReference>
<keyword evidence="17" id="KW-1185">Reference proteome</keyword>
<evidence type="ECO:0000256" key="1">
    <source>
        <dbReference type="ARBA" id="ARBA00022478"/>
    </source>
</evidence>
<keyword evidence="6 12" id="KW-0479">Metal-binding</keyword>
<accession>A0A0W0XSJ0</accession>
<dbReference type="Pfam" id="PF13155">
    <property type="entry name" value="Toprim_2"/>
    <property type="match status" value="1"/>
</dbReference>
<dbReference type="SMART" id="SM00493">
    <property type="entry name" value="TOPRIM"/>
    <property type="match status" value="1"/>
</dbReference>
<keyword evidence="1 12" id="KW-0240">DNA-directed RNA polymerase</keyword>
<dbReference type="Gene3D" id="3.90.980.10">
    <property type="entry name" value="DNA primase, catalytic core, N-terminal domain"/>
    <property type="match status" value="1"/>
</dbReference>
<comment type="catalytic activity">
    <reaction evidence="12">
        <text>ssDNA + n NTP = ssDNA/pppN(pN)n-1 hybrid + (n-1) diphosphate.</text>
        <dbReference type="EC" id="2.7.7.101"/>
    </reaction>
</comment>
<dbReference type="InterPro" id="IPR034151">
    <property type="entry name" value="TOPRIM_DnaG_bac"/>
</dbReference>
<gene>
    <name evidence="12" type="primary">dnaG</name>
    <name evidence="16" type="ORF">Lqui_2348</name>
</gene>
<dbReference type="HAMAP" id="MF_00974">
    <property type="entry name" value="DNA_primase_DnaG"/>
    <property type="match status" value="1"/>
</dbReference>
<dbReference type="NCBIfam" id="TIGR01391">
    <property type="entry name" value="dnaG"/>
    <property type="match status" value="1"/>
</dbReference>
<keyword evidence="5 12" id="KW-0235">DNA replication</keyword>
<dbReference type="InterPro" id="IPR037068">
    <property type="entry name" value="DNA_primase_core_N_sf"/>
</dbReference>
<dbReference type="RefSeq" id="WP_058508435.1">
    <property type="nucleotide sequence ID" value="NZ_CAAAIK010000026.1"/>
</dbReference>
<comment type="function">
    <text evidence="12 13">RNA polymerase that catalyzes the synthesis of short RNA molecules used as primers for DNA polymerase during DNA replication.</text>
</comment>
<evidence type="ECO:0000256" key="13">
    <source>
        <dbReference type="PIRNR" id="PIRNR002811"/>
    </source>
</evidence>
<keyword evidence="11 12" id="KW-0804">Transcription</keyword>
<proteinExistence type="inferred from homology"/>
<evidence type="ECO:0000256" key="5">
    <source>
        <dbReference type="ARBA" id="ARBA00022705"/>
    </source>
</evidence>
<sequence length="579" mass="65863">MSGLIPRPFIDELLNRTDLVELIEHYVPLKKRGNSYIACCPFHNEKTPSFNVVAKKQFFHCFGCGTSGNAISFMMSYLNQSFTDAVETLAVRLGMTVPKELASSEVKQGPNLYQLLARVTRHYQALLKTAPAAEAVNYLRQRGLTGEIAKQFQLGYAPADWNVLEKHFVADKKGLIDTGMLIKKDNGKTYDRYRNRIMFPIHDRQGKIVGFGGRAISPDQQPKYLNSPETVLFQKNRELYGLYQVLQQPRQDQIIVVEGYLDVIALAQYGINNAVAALGTATSSYHVQMLSKYCKQLIFCFDGDKAGRQAAWRALENSLPHLNTGMDVRFVFLPEGQDPDSFVREAGRNKFLEMLQSAVSLNDYFISNLSENLDLHSIAGKTQFINLSKPYLANMPEGTYKQLLINELSQITRLENHRIELVITEQNTPSQQVKPKKGISRSPIRLAIALLIQNPEIYSEAQQQINLQLLGGKEQEILKQLIEHVAANPKINTASLIEQWRDTSFFESLNKLAAWDHQVPEEALTKEFLDIIIFLQKQNSGNKINEFLEKSRKEGLTLSEQMQLQNLLKQRHQNRRDKN</sequence>
<dbReference type="STRING" id="45073.Lqui_2348"/>
<dbReference type="PROSITE" id="PS50880">
    <property type="entry name" value="TOPRIM"/>
    <property type="match status" value="1"/>
</dbReference>
<dbReference type="InterPro" id="IPR030846">
    <property type="entry name" value="DnaG_bac"/>
</dbReference>
<dbReference type="InterPro" id="IPR006295">
    <property type="entry name" value="DNA_primase_DnaG"/>
</dbReference>
<dbReference type="GO" id="GO:0003677">
    <property type="term" value="F:DNA binding"/>
    <property type="evidence" value="ECO:0007669"/>
    <property type="project" value="UniProtKB-KW"/>
</dbReference>
<dbReference type="FunFam" id="3.90.980.10:FF:000001">
    <property type="entry name" value="DNA primase"/>
    <property type="match status" value="1"/>
</dbReference>
<dbReference type="InterPro" id="IPR019475">
    <property type="entry name" value="DNA_primase_DnaB-bd"/>
</dbReference>
<reference evidence="16 17" key="1">
    <citation type="submission" date="2015-11" db="EMBL/GenBank/DDBJ databases">
        <title>Genomic analysis of 38 Legionella species identifies large and diverse effector repertoires.</title>
        <authorList>
            <person name="Burstein D."/>
            <person name="Amaro F."/>
            <person name="Zusman T."/>
            <person name="Lifshitz Z."/>
            <person name="Cohen O."/>
            <person name="Gilbert J.A."/>
            <person name="Pupko T."/>
            <person name="Shuman H.A."/>
            <person name="Segal G."/>
        </authorList>
    </citation>
    <scope>NUCLEOTIDE SEQUENCE [LARGE SCALE GENOMIC DNA]</scope>
    <source>
        <strain evidence="16 17">CDC#1442-AUS-E</strain>
    </source>
</reference>
<name>A0A0W0XSJ0_9GAMM</name>
<dbReference type="FunFam" id="3.40.1360.10:FF:000002">
    <property type="entry name" value="DNA primase"/>
    <property type="match status" value="1"/>
</dbReference>
<dbReference type="Pfam" id="PF08278">
    <property type="entry name" value="DnaG_DnaB_bind"/>
    <property type="match status" value="1"/>
</dbReference>
<dbReference type="InterPro" id="IPR036977">
    <property type="entry name" value="DNA_primase_Znf_CHC2"/>
</dbReference>
<comment type="similarity">
    <text evidence="12 13">Belongs to the DnaG primase family.</text>
</comment>
<keyword evidence="9" id="KW-0460">Magnesium</keyword>
<dbReference type="PIRSF" id="PIRSF002811">
    <property type="entry name" value="DnaG"/>
    <property type="match status" value="1"/>
</dbReference>
<dbReference type="GO" id="GO:0005737">
    <property type="term" value="C:cytoplasm"/>
    <property type="evidence" value="ECO:0007669"/>
    <property type="project" value="TreeGrafter"/>
</dbReference>
<dbReference type="InterPro" id="IPR006171">
    <property type="entry name" value="TOPRIM_dom"/>
</dbReference>
<dbReference type="InterPro" id="IPR013264">
    <property type="entry name" value="DNAG_N"/>
</dbReference>
<comment type="cofactor">
    <cofactor evidence="12 13 14">
        <name>Zn(2+)</name>
        <dbReference type="ChEBI" id="CHEBI:29105"/>
    </cofactor>
    <text evidence="12 13 14">Binds 1 zinc ion per monomer.</text>
</comment>
<keyword evidence="3 12" id="KW-0808">Transferase</keyword>
<dbReference type="Pfam" id="PF10410">
    <property type="entry name" value="DnaB_bind"/>
    <property type="match status" value="1"/>
</dbReference>
<feature type="domain" description="Toprim" evidence="15">
    <location>
        <begin position="252"/>
        <end position="334"/>
    </location>
</feature>
<evidence type="ECO:0000256" key="9">
    <source>
        <dbReference type="ARBA" id="ARBA00022842"/>
    </source>
</evidence>
<dbReference type="EMBL" id="LNYS01000020">
    <property type="protein sequence ID" value="KTD47422.1"/>
    <property type="molecule type" value="Genomic_DNA"/>
</dbReference>
<organism evidence="16 17">
    <name type="scientific">Legionella quinlivanii</name>
    <dbReference type="NCBI Taxonomy" id="45073"/>
    <lineage>
        <taxon>Bacteria</taxon>
        <taxon>Pseudomonadati</taxon>
        <taxon>Pseudomonadota</taxon>
        <taxon>Gammaproteobacteria</taxon>
        <taxon>Legionellales</taxon>
        <taxon>Legionellaceae</taxon>
        <taxon>Legionella</taxon>
    </lineage>
</organism>
<dbReference type="GO" id="GO:0003899">
    <property type="term" value="F:DNA-directed RNA polymerase activity"/>
    <property type="evidence" value="ECO:0007669"/>
    <property type="project" value="UniProtKB-UniRule"/>
</dbReference>
<dbReference type="Gene3D" id="3.90.580.10">
    <property type="entry name" value="Zinc finger, CHC2-type domain"/>
    <property type="match status" value="1"/>
</dbReference>
<dbReference type="Pfam" id="PF08275">
    <property type="entry name" value="DNAG_N"/>
    <property type="match status" value="1"/>
</dbReference>
<evidence type="ECO:0000313" key="16">
    <source>
        <dbReference type="EMBL" id="KTD47422.1"/>
    </source>
</evidence>
<dbReference type="Gene3D" id="3.40.1360.10">
    <property type="match status" value="1"/>
</dbReference>
<dbReference type="InterPro" id="IPR016136">
    <property type="entry name" value="DNA_helicase_N/primase_C"/>
</dbReference>
<dbReference type="CDD" id="cd03364">
    <property type="entry name" value="TOPRIM_DnaG_primases"/>
    <property type="match status" value="1"/>
</dbReference>
<evidence type="ECO:0000259" key="15">
    <source>
        <dbReference type="PROSITE" id="PS50880"/>
    </source>
</evidence>
<evidence type="ECO:0000256" key="6">
    <source>
        <dbReference type="ARBA" id="ARBA00022723"/>
    </source>
</evidence>
<keyword evidence="7 12" id="KW-0863">Zinc-finger</keyword>
<dbReference type="GO" id="GO:0000428">
    <property type="term" value="C:DNA-directed RNA polymerase complex"/>
    <property type="evidence" value="ECO:0007669"/>
    <property type="project" value="UniProtKB-KW"/>
</dbReference>
<dbReference type="Gene3D" id="1.10.860.10">
    <property type="entry name" value="DNAb Helicase, Chain A"/>
    <property type="match status" value="1"/>
</dbReference>
<evidence type="ECO:0000313" key="17">
    <source>
        <dbReference type="Proteomes" id="UP000054618"/>
    </source>
</evidence>
<evidence type="ECO:0000256" key="2">
    <source>
        <dbReference type="ARBA" id="ARBA00022515"/>
    </source>
</evidence>
<keyword evidence="4 12" id="KW-0548">Nucleotidyltransferase</keyword>
<evidence type="ECO:0000256" key="12">
    <source>
        <dbReference type="HAMAP-Rule" id="MF_00974"/>
    </source>
</evidence>
<dbReference type="InterPro" id="IPR013173">
    <property type="entry name" value="DNA_primase_DnaG_DnaB-bd_dom"/>
</dbReference>
<dbReference type="PANTHER" id="PTHR30313">
    <property type="entry name" value="DNA PRIMASE"/>
    <property type="match status" value="1"/>
</dbReference>
<keyword evidence="2 12" id="KW-0639">Primosome</keyword>
<dbReference type="OrthoDB" id="9803773at2"/>
<dbReference type="PATRIC" id="fig|45073.5.peg.2479"/>
<comment type="subunit">
    <text evidence="12">Monomer. Interacts with DnaB.</text>
</comment>
<protein>
    <recommendedName>
        <fullName evidence="12 13">DNA primase</fullName>
        <ecNumber evidence="12">2.7.7.101</ecNumber>
    </recommendedName>
</protein>
<dbReference type="SMART" id="SM00766">
    <property type="entry name" value="DnaG_DnaB_bind"/>
    <property type="match status" value="1"/>
</dbReference>
<evidence type="ECO:0000256" key="11">
    <source>
        <dbReference type="ARBA" id="ARBA00023163"/>
    </source>
</evidence>
<keyword evidence="8 12" id="KW-0862">Zinc</keyword>
<comment type="domain">
    <text evidence="12">Contains an N-terminal zinc-binding domain, a central core domain that contains the primase activity, and a C-terminal DnaB-binding domain.</text>
</comment>
<dbReference type="SUPFAM" id="SSF56731">
    <property type="entry name" value="DNA primase core"/>
    <property type="match status" value="1"/>
</dbReference>
<keyword evidence="10 12" id="KW-0238">DNA-binding</keyword>
<dbReference type="FunFam" id="3.90.580.10:FF:000001">
    <property type="entry name" value="DNA primase"/>
    <property type="match status" value="1"/>
</dbReference>
<evidence type="ECO:0000256" key="4">
    <source>
        <dbReference type="ARBA" id="ARBA00022695"/>
    </source>
</evidence>
<dbReference type="InterPro" id="IPR050219">
    <property type="entry name" value="DnaG_primase"/>
</dbReference>
<dbReference type="GO" id="GO:0008270">
    <property type="term" value="F:zinc ion binding"/>
    <property type="evidence" value="ECO:0007669"/>
    <property type="project" value="UniProtKB-UniRule"/>
</dbReference>
<evidence type="ECO:0000256" key="10">
    <source>
        <dbReference type="ARBA" id="ARBA00023125"/>
    </source>
</evidence>
<dbReference type="GO" id="GO:1990077">
    <property type="term" value="C:primosome complex"/>
    <property type="evidence" value="ECO:0007669"/>
    <property type="project" value="UniProtKB-KW"/>
</dbReference>
<dbReference type="Gene3D" id="1.20.50.20">
    <property type="entry name" value="DnaG, RNA polymerase domain, helical bundle"/>
    <property type="match status" value="1"/>
</dbReference>
<comment type="caution">
    <text evidence="16">The sequence shown here is derived from an EMBL/GenBank/DDBJ whole genome shotgun (WGS) entry which is preliminary data.</text>
</comment>
<dbReference type="InterPro" id="IPR002694">
    <property type="entry name" value="Znf_CHC2"/>
</dbReference>
<evidence type="ECO:0000256" key="14">
    <source>
        <dbReference type="PIRSR" id="PIRSR002811-1"/>
    </source>
</evidence>
<evidence type="ECO:0000256" key="3">
    <source>
        <dbReference type="ARBA" id="ARBA00022679"/>
    </source>
</evidence>
<dbReference type="EC" id="2.7.7.101" evidence="12"/>
<dbReference type="SMART" id="SM00400">
    <property type="entry name" value="ZnF_CHCC"/>
    <property type="match status" value="1"/>
</dbReference>
<dbReference type="PANTHER" id="PTHR30313:SF2">
    <property type="entry name" value="DNA PRIMASE"/>
    <property type="match status" value="1"/>
</dbReference>
<dbReference type="SUPFAM" id="SSF57783">
    <property type="entry name" value="Zinc beta-ribbon"/>
    <property type="match status" value="1"/>
</dbReference>
<dbReference type="GO" id="GO:0006269">
    <property type="term" value="P:DNA replication, synthesis of primer"/>
    <property type="evidence" value="ECO:0007669"/>
    <property type="project" value="UniProtKB-UniRule"/>
</dbReference>
<dbReference type="AlphaFoldDB" id="A0A0W0XSJ0"/>
<evidence type="ECO:0000256" key="7">
    <source>
        <dbReference type="ARBA" id="ARBA00022771"/>
    </source>
</evidence>
<evidence type="ECO:0000256" key="8">
    <source>
        <dbReference type="ARBA" id="ARBA00022833"/>
    </source>
</evidence>